<reference evidence="3" key="1">
    <citation type="submission" date="2023-01" db="EMBL/GenBank/DDBJ databases">
        <title>Metagenome sequencing of chrysophaentin producing Chrysophaeum taylorii.</title>
        <authorList>
            <person name="Davison J."/>
            <person name="Bewley C."/>
        </authorList>
    </citation>
    <scope>NUCLEOTIDE SEQUENCE</scope>
    <source>
        <strain evidence="3">NIES-1699</strain>
    </source>
</reference>
<comment type="similarity">
    <text evidence="1">Belongs to the MINDY deubiquitinase family. FAM188 subfamily.</text>
</comment>
<dbReference type="Proteomes" id="UP001230188">
    <property type="component" value="Unassembled WGS sequence"/>
</dbReference>
<name>A0AAD7UL63_9STRA</name>
<evidence type="ECO:0000313" key="4">
    <source>
        <dbReference type="Proteomes" id="UP001230188"/>
    </source>
</evidence>
<proteinExistence type="inferred from homology"/>
<dbReference type="Pfam" id="PF13898">
    <property type="entry name" value="MINDY-3_4_CD"/>
    <property type="match status" value="1"/>
</dbReference>
<dbReference type="AlphaFoldDB" id="A0AAD7UL63"/>
<dbReference type="InterPro" id="IPR025257">
    <property type="entry name" value="MINDY-3/4_CD"/>
</dbReference>
<comment type="caution">
    <text evidence="3">The sequence shown here is derived from an EMBL/GenBank/DDBJ whole genome shotgun (WGS) entry which is preliminary data.</text>
</comment>
<dbReference type="PANTHER" id="PTHR12473">
    <property type="entry name" value="UBIQUITIN CARBOXYL-TERMINAL HYDROLASE MINDY-4-RELATED"/>
    <property type="match status" value="1"/>
</dbReference>
<feature type="domain" description="Deubiquitinating enzyme MINDY-3/4 conserved" evidence="2">
    <location>
        <begin position="20"/>
        <end position="356"/>
    </location>
</feature>
<dbReference type="GO" id="GO:0071108">
    <property type="term" value="P:protein K48-linked deubiquitination"/>
    <property type="evidence" value="ECO:0007669"/>
    <property type="project" value="InterPro"/>
</dbReference>
<sequence length="361" mass="40441">MRPPPAQSEMISEREAISLRTLLLGDSSRTQMPAAWKHQGLTFSKDVPFGLLQHDGGPCGVIAVAQAHLVDELLEDKWRSPSPETRARALVRALTRVLWRCCASGIATFCAPTPTPRVDRSPRYAPDGTTECLRLWRADSPQILAEIVEYHLHAWMDPRGPGILCFLYSALLSRTVARARADMDQDKPLVDGHGYAAQEAVNLLTIGRAHSNVFDGTKTLEDNIHGSNDVVELRGIPNRSDLGLLTLHEAYGYYRVGDNLKTPRRPVWIVYSESHYSVLFFGDDPRLVDDRRLPEVFDLIYWDGLGGQDELIRLTIDVEGFHVAGRDPPDPNQALIPPLDLVIRTKWPHASVDWHDTEPIL</sequence>
<dbReference type="SMART" id="SM01174">
    <property type="entry name" value="DUF4205"/>
    <property type="match status" value="1"/>
</dbReference>
<dbReference type="PANTHER" id="PTHR12473:SF8">
    <property type="entry name" value="UBIQUITIN CARBOXYL-TERMINAL HYDROLASE MINDY-4-RELATED"/>
    <property type="match status" value="1"/>
</dbReference>
<dbReference type="GO" id="GO:1990380">
    <property type="term" value="F:K48-linked deubiquitinase activity"/>
    <property type="evidence" value="ECO:0007669"/>
    <property type="project" value="InterPro"/>
</dbReference>
<evidence type="ECO:0000259" key="2">
    <source>
        <dbReference type="SMART" id="SM01174"/>
    </source>
</evidence>
<dbReference type="GO" id="GO:0004843">
    <property type="term" value="F:cysteine-type deubiquitinase activity"/>
    <property type="evidence" value="ECO:0007669"/>
    <property type="project" value="UniProtKB-EC"/>
</dbReference>
<dbReference type="GO" id="GO:0006508">
    <property type="term" value="P:proteolysis"/>
    <property type="evidence" value="ECO:0007669"/>
    <property type="project" value="UniProtKB-KW"/>
</dbReference>
<dbReference type="InterPro" id="IPR039785">
    <property type="entry name" value="MINY3/4"/>
</dbReference>
<accession>A0AAD7UL63</accession>
<keyword evidence="4" id="KW-1185">Reference proteome</keyword>
<dbReference type="EMBL" id="JAQMWT010000145">
    <property type="protein sequence ID" value="KAJ8609249.1"/>
    <property type="molecule type" value="Genomic_DNA"/>
</dbReference>
<evidence type="ECO:0000313" key="3">
    <source>
        <dbReference type="EMBL" id="KAJ8609249.1"/>
    </source>
</evidence>
<evidence type="ECO:0000256" key="1">
    <source>
        <dbReference type="ARBA" id="ARBA00011074"/>
    </source>
</evidence>
<protein>
    <recommendedName>
        <fullName evidence="2">Deubiquitinating enzyme MINDY-3/4 conserved domain-containing protein</fullName>
    </recommendedName>
</protein>
<organism evidence="3 4">
    <name type="scientific">Chrysophaeum taylorii</name>
    <dbReference type="NCBI Taxonomy" id="2483200"/>
    <lineage>
        <taxon>Eukaryota</taxon>
        <taxon>Sar</taxon>
        <taxon>Stramenopiles</taxon>
        <taxon>Ochrophyta</taxon>
        <taxon>Pelagophyceae</taxon>
        <taxon>Pelagomonadales</taxon>
        <taxon>Pelagomonadaceae</taxon>
        <taxon>Chrysophaeum</taxon>
    </lineage>
</organism>
<gene>
    <name evidence="3" type="ORF">CTAYLR_008068</name>
</gene>